<feature type="region of interest" description="Disordered" evidence="1">
    <location>
        <begin position="1"/>
        <end position="20"/>
    </location>
</feature>
<gene>
    <name evidence="2" type="ORF">IEE83_17420</name>
</gene>
<protein>
    <submittedName>
        <fullName evidence="2">Uncharacterized protein</fullName>
    </submittedName>
</protein>
<sequence length="66" mass="7508">MMNGQTKVSDMETILQGSPRQTIRHCTSVPHQTRGLSGWTFERRALLPMPPQQEPTHSSGRPIYVF</sequence>
<evidence type="ECO:0000313" key="3">
    <source>
        <dbReference type="Proteomes" id="UP000634134"/>
    </source>
</evidence>
<reference evidence="3" key="1">
    <citation type="submission" date="2023-07" db="EMBL/GenBank/DDBJ databases">
        <title>Dyadobacter sp. nov 'subterranea' isolated from contaminted grondwater.</title>
        <authorList>
            <person name="Szabo I."/>
            <person name="Al-Omari J."/>
            <person name="Szerdahelyi S.G."/>
            <person name="Rado J."/>
        </authorList>
    </citation>
    <scope>NUCLEOTIDE SEQUENCE [LARGE SCALE GENOMIC DNA]</scope>
    <source>
        <strain evidence="3">UP-52</strain>
    </source>
</reference>
<organism evidence="2 3">
    <name type="scientific">Dyadobacter subterraneus</name>
    <dbReference type="NCBI Taxonomy" id="2773304"/>
    <lineage>
        <taxon>Bacteria</taxon>
        <taxon>Pseudomonadati</taxon>
        <taxon>Bacteroidota</taxon>
        <taxon>Cytophagia</taxon>
        <taxon>Cytophagales</taxon>
        <taxon>Spirosomataceae</taxon>
        <taxon>Dyadobacter</taxon>
    </lineage>
</organism>
<dbReference type="RefSeq" id="WP_194121789.1">
    <property type="nucleotide sequence ID" value="NZ_JACYGY010000001.1"/>
</dbReference>
<evidence type="ECO:0000256" key="1">
    <source>
        <dbReference type="SAM" id="MobiDB-lite"/>
    </source>
</evidence>
<accession>A0ABR9WDW5</accession>
<name>A0ABR9WDW5_9BACT</name>
<dbReference type="Proteomes" id="UP000634134">
    <property type="component" value="Unassembled WGS sequence"/>
</dbReference>
<proteinExistence type="predicted"/>
<evidence type="ECO:0000313" key="2">
    <source>
        <dbReference type="EMBL" id="MBE9463670.1"/>
    </source>
</evidence>
<comment type="caution">
    <text evidence="2">The sequence shown here is derived from an EMBL/GenBank/DDBJ whole genome shotgun (WGS) entry which is preliminary data.</text>
</comment>
<dbReference type="EMBL" id="JACYGY010000001">
    <property type="protein sequence ID" value="MBE9463670.1"/>
    <property type="molecule type" value="Genomic_DNA"/>
</dbReference>
<keyword evidence="3" id="KW-1185">Reference proteome</keyword>